<accession>A0A2P2PFN4</accession>
<sequence>MLWNLISPKNLSQNVVTFGDIISQSKS</sequence>
<name>A0A2P2PFN4_RHIMU</name>
<dbReference type="EMBL" id="GGEC01073017">
    <property type="protein sequence ID" value="MBX53501.1"/>
    <property type="molecule type" value="Transcribed_RNA"/>
</dbReference>
<reference evidence="1" key="1">
    <citation type="submission" date="2018-02" db="EMBL/GenBank/DDBJ databases">
        <title>Rhizophora mucronata_Transcriptome.</title>
        <authorList>
            <person name="Meera S.P."/>
            <person name="Sreeshan A."/>
            <person name="Augustine A."/>
        </authorList>
    </citation>
    <scope>NUCLEOTIDE SEQUENCE</scope>
    <source>
        <tissue evidence="1">Leaf</tissue>
    </source>
</reference>
<dbReference type="AlphaFoldDB" id="A0A2P2PFN4"/>
<evidence type="ECO:0000313" key="1">
    <source>
        <dbReference type="EMBL" id="MBX53501.1"/>
    </source>
</evidence>
<proteinExistence type="predicted"/>
<organism evidence="1">
    <name type="scientific">Rhizophora mucronata</name>
    <name type="common">Asiatic mangrove</name>
    <dbReference type="NCBI Taxonomy" id="61149"/>
    <lineage>
        <taxon>Eukaryota</taxon>
        <taxon>Viridiplantae</taxon>
        <taxon>Streptophyta</taxon>
        <taxon>Embryophyta</taxon>
        <taxon>Tracheophyta</taxon>
        <taxon>Spermatophyta</taxon>
        <taxon>Magnoliopsida</taxon>
        <taxon>eudicotyledons</taxon>
        <taxon>Gunneridae</taxon>
        <taxon>Pentapetalae</taxon>
        <taxon>rosids</taxon>
        <taxon>fabids</taxon>
        <taxon>Malpighiales</taxon>
        <taxon>Rhizophoraceae</taxon>
        <taxon>Rhizophora</taxon>
    </lineage>
</organism>
<protein>
    <submittedName>
        <fullName evidence="1">Uncharacterized protein</fullName>
    </submittedName>
</protein>